<feature type="compositionally biased region" description="Polar residues" evidence="1">
    <location>
        <begin position="1"/>
        <end position="14"/>
    </location>
</feature>
<gene>
    <name evidence="2" type="ORF">Ade02nite_40490</name>
</gene>
<evidence type="ECO:0000313" key="2">
    <source>
        <dbReference type="EMBL" id="GID75408.1"/>
    </source>
</evidence>
<protein>
    <submittedName>
        <fullName evidence="2">Uncharacterized protein</fullName>
    </submittedName>
</protein>
<feature type="compositionally biased region" description="Pro residues" evidence="1">
    <location>
        <begin position="39"/>
        <end position="48"/>
    </location>
</feature>
<accession>A0ABQ3Y5Z7</accession>
<proteinExistence type="predicted"/>
<organism evidence="2 3">
    <name type="scientific">Paractinoplanes deccanensis</name>
    <dbReference type="NCBI Taxonomy" id="113561"/>
    <lineage>
        <taxon>Bacteria</taxon>
        <taxon>Bacillati</taxon>
        <taxon>Actinomycetota</taxon>
        <taxon>Actinomycetes</taxon>
        <taxon>Micromonosporales</taxon>
        <taxon>Micromonosporaceae</taxon>
        <taxon>Paractinoplanes</taxon>
    </lineage>
</organism>
<dbReference type="Proteomes" id="UP000609879">
    <property type="component" value="Unassembled WGS sequence"/>
</dbReference>
<feature type="region of interest" description="Disordered" evidence="1">
    <location>
        <begin position="1"/>
        <end position="55"/>
    </location>
</feature>
<evidence type="ECO:0000256" key="1">
    <source>
        <dbReference type="SAM" id="MobiDB-lite"/>
    </source>
</evidence>
<keyword evidence="3" id="KW-1185">Reference proteome</keyword>
<reference evidence="2 3" key="1">
    <citation type="submission" date="2021-01" db="EMBL/GenBank/DDBJ databases">
        <title>Whole genome shotgun sequence of Actinoplanes deccanensis NBRC 13994.</title>
        <authorList>
            <person name="Komaki H."/>
            <person name="Tamura T."/>
        </authorList>
    </citation>
    <scope>NUCLEOTIDE SEQUENCE [LARGE SCALE GENOMIC DNA]</scope>
    <source>
        <strain evidence="2 3">NBRC 13994</strain>
    </source>
</reference>
<dbReference type="EMBL" id="BOMI01000077">
    <property type="protein sequence ID" value="GID75408.1"/>
    <property type="molecule type" value="Genomic_DNA"/>
</dbReference>
<evidence type="ECO:0000313" key="3">
    <source>
        <dbReference type="Proteomes" id="UP000609879"/>
    </source>
</evidence>
<feature type="compositionally biased region" description="Basic and acidic residues" evidence="1">
    <location>
        <begin position="15"/>
        <end position="24"/>
    </location>
</feature>
<sequence>MPQNNENRGRTSAQRIHESERSQKLDPGGAAMPVLTTSTPPPPPPPPSGATQQKA</sequence>
<dbReference type="RefSeq" id="WP_203765720.1">
    <property type="nucleotide sequence ID" value="NZ_BAAABO010000019.1"/>
</dbReference>
<name>A0ABQ3Y5Z7_9ACTN</name>
<comment type="caution">
    <text evidence="2">The sequence shown here is derived from an EMBL/GenBank/DDBJ whole genome shotgun (WGS) entry which is preliminary data.</text>
</comment>